<gene>
    <name evidence="4" type="ORF">CXB51_035680</name>
</gene>
<dbReference type="SUPFAM" id="SSF53254">
    <property type="entry name" value="Phosphoglycerate mutase-like"/>
    <property type="match status" value="1"/>
</dbReference>
<dbReference type="Proteomes" id="UP000701853">
    <property type="component" value="Chromosome 13"/>
</dbReference>
<accession>A0A8J5Y2S1</accession>
<keyword evidence="3" id="KW-0812">Transmembrane</keyword>
<protein>
    <recommendedName>
        <fullName evidence="6">Phosphoglycerate mutase-like protein 1</fullName>
    </recommendedName>
</protein>
<dbReference type="PANTHER" id="PTHR48100:SF30">
    <property type="entry name" value="PHOSPHOGLYCERATE MUTASE-LIKE PROTEIN 1"/>
    <property type="match status" value="1"/>
</dbReference>
<organism evidence="4 5">
    <name type="scientific">Gossypium anomalum</name>
    <dbReference type="NCBI Taxonomy" id="47600"/>
    <lineage>
        <taxon>Eukaryota</taxon>
        <taxon>Viridiplantae</taxon>
        <taxon>Streptophyta</taxon>
        <taxon>Embryophyta</taxon>
        <taxon>Tracheophyta</taxon>
        <taxon>Spermatophyta</taxon>
        <taxon>Magnoliopsida</taxon>
        <taxon>eudicotyledons</taxon>
        <taxon>Gunneridae</taxon>
        <taxon>Pentapetalae</taxon>
        <taxon>rosids</taxon>
        <taxon>malvids</taxon>
        <taxon>Malvales</taxon>
        <taxon>Malvaceae</taxon>
        <taxon>Malvoideae</taxon>
        <taxon>Gossypium</taxon>
    </lineage>
</organism>
<dbReference type="InterPro" id="IPR029033">
    <property type="entry name" value="His_PPase_superfam"/>
</dbReference>
<comment type="similarity">
    <text evidence="1">Belongs to the phosphoglycerate mutase family.</text>
</comment>
<evidence type="ECO:0008006" key="6">
    <source>
        <dbReference type="Google" id="ProtNLM"/>
    </source>
</evidence>
<proteinExistence type="inferred from homology"/>
<feature type="transmembrane region" description="Helical" evidence="3">
    <location>
        <begin position="66"/>
        <end position="89"/>
    </location>
</feature>
<dbReference type="CDD" id="cd07067">
    <property type="entry name" value="HP_PGM_like"/>
    <property type="match status" value="1"/>
</dbReference>
<evidence type="ECO:0000313" key="5">
    <source>
        <dbReference type="Proteomes" id="UP000701853"/>
    </source>
</evidence>
<dbReference type="EMBL" id="JAHUZN010000013">
    <property type="protein sequence ID" value="KAG8473507.1"/>
    <property type="molecule type" value="Genomic_DNA"/>
</dbReference>
<dbReference type="InterPro" id="IPR013078">
    <property type="entry name" value="His_Pase_superF_clade-1"/>
</dbReference>
<keyword evidence="3" id="KW-0472">Membrane</keyword>
<feature type="transmembrane region" description="Helical" evidence="3">
    <location>
        <begin position="101"/>
        <end position="120"/>
    </location>
</feature>
<dbReference type="AlphaFoldDB" id="A0A8J5Y2S1"/>
<reference evidence="4 5" key="1">
    <citation type="journal article" date="2021" name="bioRxiv">
        <title>The Gossypium anomalum genome as a resource for cotton improvement and evolutionary analysis of hybrid incompatibility.</title>
        <authorList>
            <person name="Grover C.E."/>
            <person name="Yuan D."/>
            <person name="Arick M.A."/>
            <person name="Miller E.R."/>
            <person name="Hu G."/>
            <person name="Peterson D.G."/>
            <person name="Wendel J.F."/>
            <person name="Udall J.A."/>
        </authorList>
    </citation>
    <scope>NUCLEOTIDE SEQUENCE [LARGE SCALE GENOMIC DNA]</scope>
    <source>
        <strain evidence="4">JFW-Udall</strain>
        <tissue evidence="4">Leaf</tissue>
    </source>
</reference>
<dbReference type="GO" id="GO:0016791">
    <property type="term" value="F:phosphatase activity"/>
    <property type="evidence" value="ECO:0007669"/>
    <property type="project" value="TreeGrafter"/>
</dbReference>
<evidence type="ECO:0000256" key="2">
    <source>
        <dbReference type="SAM" id="MobiDB-lite"/>
    </source>
</evidence>
<evidence type="ECO:0000313" key="4">
    <source>
        <dbReference type="EMBL" id="KAG8473507.1"/>
    </source>
</evidence>
<name>A0A8J5Y2S1_9ROSI</name>
<evidence type="ECO:0000256" key="3">
    <source>
        <dbReference type="SAM" id="Phobius"/>
    </source>
</evidence>
<dbReference type="GO" id="GO:0005737">
    <property type="term" value="C:cytoplasm"/>
    <property type="evidence" value="ECO:0007669"/>
    <property type="project" value="TreeGrafter"/>
</dbReference>
<comment type="caution">
    <text evidence="4">The sequence shown here is derived from an EMBL/GenBank/DDBJ whole genome shotgun (WGS) entry which is preliminary data.</text>
</comment>
<evidence type="ECO:0000256" key="1">
    <source>
        <dbReference type="ARBA" id="ARBA00038362"/>
    </source>
</evidence>
<dbReference type="OrthoDB" id="496981at2759"/>
<sequence>MSIGVNCGHCFPRHRPNSPTLVSSSSSLSSIIVCSKIPVRVSQHLQFLSLHPSVLESLLIPVVFDYVGYCLTPCIILELALLLNLHIWIPVLARACSLCTAAKLFTWLVLNLFFLLMQYITADLKLLYIWFEGYSRLPSFLAFARKTRQCGLIKQYIQVRHAQGIHNVDGDKNYKAYMSPEYFDAHITPLGWQQVDNLRKHVHECGLAERIDLVITSPLLRTLQTAVGVFGGDGYTDRMDVVPLMVANAGNSGRAAISSLNCPPIVAVELCREHLVSLISLFCYKGSLSMESILAIRGEISVTINSFFLRLISHWQVISISRMPLKRIESDEDTWWKADVRETKEEVAARGQKFLNWLWTRKEKEIAIVTHSGFLFHTLSALGNDCHPLVKKEICKHFANCELRSMVIVDRSMIGFDPSTTNYPGKIPSGLDLPSDVVDEKADERT</sequence>
<dbReference type="InterPro" id="IPR050275">
    <property type="entry name" value="PGM_Phosphatase"/>
</dbReference>
<dbReference type="Gene3D" id="3.40.50.1240">
    <property type="entry name" value="Phosphoglycerate mutase-like"/>
    <property type="match status" value="1"/>
</dbReference>
<keyword evidence="5" id="KW-1185">Reference proteome</keyword>
<dbReference type="PANTHER" id="PTHR48100">
    <property type="entry name" value="BROAD-SPECIFICITY PHOSPHATASE YOR283W-RELATED"/>
    <property type="match status" value="1"/>
</dbReference>
<feature type="region of interest" description="Disordered" evidence="2">
    <location>
        <begin position="426"/>
        <end position="446"/>
    </location>
</feature>
<keyword evidence="3" id="KW-1133">Transmembrane helix</keyword>